<gene>
    <name evidence="1" type="ORF">J2I46_02950</name>
</gene>
<protein>
    <recommendedName>
        <fullName evidence="3">Phage tail protein</fullName>
    </recommendedName>
</protein>
<evidence type="ECO:0000313" key="2">
    <source>
        <dbReference type="Proteomes" id="UP000664628"/>
    </source>
</evidence>
<organism evidence="1 2">
    <name type="scientific">Fibrella forsythiae</name>
    <dbReference type="NCBI Taxonomy" id="2817061"/>
    <lineage>
        <taxon>Bacteria</taxon>
        <taxon>Pseudomonadati</taxon>
        <taxon>Bacteroidota</taxon>
        <taxon>Cytophagia</taxon>
        <taxon>Cytophagales</taxon>
        <taxon>Spirosomataceae</taxon>
        <taxon>Fibrella</taxon>
    </lineage>
</organism>
<dbReference type="Pfam" id="PF06199">
    <property type="entry name" value="Phage_tail_2"/>
    <property type="match status" value="1"/>
</dbReference>
<name>A0ABS3JF32_9BACT</name>
<dbReference type="EMBL" id="JAFMYW010000001">
    <property type="protein sequence ID" value="MBO0947522.1"/>
    <property type="molecule type" value="Genomic_DNA"/>
</dbReference>
<proteinExistence type="predicted"/>
<sequence>MSAFNASNMLVAAYLGSPATKKTVAKQTDLTFDESAGDIDISNKQSGRYGESLAGRLSGTIDFEAFIETAPGAGEASIADVRAVFVAGTAIKWAIASTISGTESTEVFGYITKFTRKYTQETGAAYSISIKITGAPTVTMVA</sequence>
<dbReference type="InterPro" id="IPR011855">
    <property type="entry name" value="Phgtail_TP901_1"/>
</dbReference>
<dbReference type="RefSeq" id="WP_207327430.1">
    <property type="nucleotide sequence ID" value="NZ_JAFMYW010000001.1"/>
</dbReference>
<accession>A0ABS3JF32</accession>
<evidence type="ECO:0008006" key="3">
    <source>
        <dbReference type="Google" id="ProtNLM"/>
    </source>
</evidence>
<comment type="caution">
    <text evidence="1">The sequence shown here is derived from an EMBL/GenBank/DDBJ whole genome shotgun (WGS) entry which is preliminary data.</text>
</comment>
<evidence type="ECO:0000313" key="1">
    <source>
        <dbReference type="EMBL" id="MBO0947522.1"/>
    </source>
</evidence>
<reference evidence="1 2" key="1">
    <citation type="submission" date="2021-03" db="EMBL/GenBank/DDBJ databases">
        <title>Fibrella sp. HMF5405 genome sequencing and assembly.</title>
        <authorList>
            <person name="Kang H."/>
            <person name="Kim H."/>
            <person name="Bae S."/>
            <person name="Joh K."/>
        </authorList>
    </citation>
    <scope>NUCLEOTIDE SEQUENCE [LARGE SCALE GENOMIC DNA]</scope>
    <source>
        <strain evidence="1 2">HMF5405</strain>
    </source>
</reference>
<keyword evidence="2" id="KW-1185">Reference proteome</keyword>
<dbReference type="Proteomes" id="UP000664628">
    <property type="component" value="Unassembled WGS sequence"/>
</dbReference>